<feature type="compositionally biased region" description="Basic and acidic residues" evidence="1">
    <location>
        <begin position="80"/>
        <end position="90"/>
    </location>
</feature>
<keyword evidence="4" id="KW-1185">Reference proteome</keyword>
<name>A0AAD7IWJ6_9AGAR</name>
<accession>A0AAD7IWJ6</accession>
<feature type="signal peptide" evidence="2">
    <location>
        <begin position="1"/>
        <end position="18"/>
    </location>
</feature>
<comment type="caution">
    <text evidence="3">The sequence shown here is derived from an EMBL/GenBank/DDBJ whole genome shotgun (WGS) entry which is preliminary data.</text>
</comment>
<gene>
    <name evidence="3" type="ORF">B0H16DRAFT_1460531</name>
</gene>
<evidence type="ECO:0000313" key="4">
    <source>
        <dbReference type="Proteomes" id="UP001215598"/>
    </source>
</evidence>
<sequence>MQKRGLFLLEVAVRLAAGAGSKQPRGRKMHECKQAVQECCRRLSRVEPVSPTRLNSINRVEPSFDRVETSWRSHQSHGPSLERRVKKGGERGQGRAASELLGCAYARKSFCWLLLMKPAKICGGGEDVGIKLINSTDTVSGLAVIAITCQRGGGGKWGGSQDLGDIGPKWKSQWKVEELAKGKSAAELGHPDLGGLSKRQLQNATRVRIQKDASRIVEHLPFGHISPTTWH</sequence>
<dbReference type="Proteomes" id="UP001215598">
    <property type="component" value="Unassembled WGS sequence"/>
</dbReference>
<evidence type="ECO:0000313" key="3">
    <source>
        <dbReference type="EMBL" id="KAJ7750820.1"/>
    </source>
</evidence>
<dbReference type="EMBL" id="JARKIB010000064">
    <property type="protein sequence ID" value="KAJ7750820.1"/>
    <property type="molecule type" value="Genomic_DNA"/>
</dbReference>
<feature type="region of interest" description="Disordered" evidence="1">
    <location>
        <begin position="69"/>
        <end position="90"/>
    </location>
</feature>
<reference evidence="3" key="1">
    <citation type="submission" date="2023-03" db="EMBL/GenBank/DDBJ databases">
        <title>Massive genome expansion in bonnet fungi (Mycena s.s.) driven by repeated elements and novel gene families across ecological guilds.</title>
        <authorList>
            <consortium name="Lawrence Berkeley National Laboratory"/>
            <person name="Harder C.B."/>
            <person name="Miyauchi S."/>
            <person name="Viragh M."/>
            <person name="Kuo A."/>
            <person name="Thoen E."/>
            <person name="Andreopoulos B."/>
            <person name="Lu D."/>
            <person name="Skrede I."/>
            <person name="Drula E."/>
            <person name="Henrissat B."/>
            <person name="Morin E."/>
            <person name="Kohler A."/>
            <person name="Barry K."/>
            <person name="LaButti K."/>
            <person name="Morin E."/>
            <person name="Salamov A."/>
            <person name="Lipzen A."/>
            <person name="Mereny Z."/>
            <person name="Hegedus B."/>
            <person name="Baldrian P."/>
            <person name="Stursova M."/>
            <person name="Weitz H."/>
            <person name="Taylor A."/>
            <person name="Grigoriev I.V."/>
            <person name="Nagy L.G."/>
            <person name="Martin F."/>
            <person name="Kauserud H."/>
        </authorList>
    </citation>
    <scope>NUCLEOTIDE SEQUENCE</scope>
    <source>
        <strain evidence="3">CBHHK182m</strain>
    </source>
</reference>
<keyword evidence="2" id="KW-0732">Signal</keyword>
<proteinExistence type="predicted"/>
<protein>
    <submittedName>
        <fullName evidence="3">Uncharacterized protein</fullName>
    </submittedName>
</protein>
<organism evidence="3 4">
    <name type="scientific">Mycena metata</name>
    <dbReference type="NCBI Taxonomy" id="1033252"/>
    <lineage>
        <taxon>Eukaryota</taxon>
        <taxon>Fungi</taxon>
        <taxon>Dikarya</taxon>
        <taxon>Basidiomycota</taxon>
        <taxon>Agaricomycotina</taxon>
        <taxon>Agaricomycetes</taxon>
        <taxon>Agaricomycetidae</taxon>
        <taxon>Agaricales</taxon>
        <taxon>Marasmiineae</taxon>
        <taxon>Mycenaceae</taxon>
        <taxon>Mycena</taxon>
    </lineage>
</organism>
<feature type="chain" id="PRO_5042148179" evidence="2">
    <location>
        <begin position="19"/>
        <end position="231"/>
    </location>
</feature>
<evidence type="ECO:0000256" key="1">
    <source>
        <dbReference type="SAM" id="MobiDB-lite"/>
    </source>
</evidence>
<dbReference type="AlphaFoldDB" id="A0AAD7IWJ6"/>
<evidence type="ECO:0000256" key="2">
    <source>
        <dbReference type="SAM" id="SignalP"/>
    </source>
</evidence>